<protein>
    <submittedName>
        <fullName evidence="1">Uncharacterized protein</fullName>
    </submittedName>
</protein>
<gene>
    <name evidence="1" type="ORF">S06H3_03567</name>
</gene>
<evidence type="ECO:0000313" key="1">
    <source>
        <dbReference type="EMBL" id="GAH92924.1"/>
    </source>
</evidence>
<proteinExistence type="predicted"/>
<organism evidence="1">
    <name type="scientific">marine sediment metagenome</name>
    <dbReference type="NCBI Taxonomy" id="412755"/>
    <lineage>
        <taxon>unclassified sequences</taxon>
        <taxon>metagenomes</taxon>
        <taxon>ecological metagenomes</taxon>
    </lineage>
</organism>
<dbReference type="AlphaFoldDB" id="X1KRZ5"/>
<sequence length="157" mass="16880">GKVLGNLVPGGVDRLTGEPSKHVLACDLGEDQTITDSVCPLKVQVDETSNWYPTGDPSQVNADLWAGWFVVQVGLEPTGSTTILRVESNTKGITLDSCIDFIAAGVPAGDFRYLFNIGPEAEKTAWSYVGAPTNINGWLKVRIAAADRWIALYETTP</sequence>
<reference evidence="1" key="1">
    <citation type="journal article" date="2014" name="Front. Microbiol.">
        <title>High frequency of phylogenetically diverse reductive dehalogenase-homologous genes in deep subseafloor sedimentary metagenomes.</title>
        <authorList>
            <person name="Kawai M."/>
            <person name="Futagami T."/>
            <person name="Toyoda A."/>
            <person name="Takaki Y."/>
            <person name="Nishi S."/>
            <person name="Hori S."/>
            <person name="Arai W."/>
            <person name="Tsubouchi T."/>
            <person name="Morono Y."/>
            <person name="Uchiyama I."/>
            <person name="Ito T."/>
            <person name="Fujiyama A."/>
            <person name="Inagaki F."/>
            <person name="Takami H."/>
        </authorList>
    </citation>
    <scope>NUCLEOTIDE SEQUENCE</scope>
    <source>
        <strain evidence="1">Expedition CK06-06</strain>
    </source>
</reference>
<name>X1KRZ5_9ZZZZ</name>
<feature type="non-terminal residue" evidence="1">
    <location>
        <position position="1"/>
    </location>
</feature>
<accession>X1KRZ5</accession>
<comment type="caution">
    <text evidence="1">The sequence shown here is derived from an EMBL/GenBank/DDBJ whole genome shotgun (WGS) entry which is preliminary data.</text>
</comment>
<dbReference type="EMBL" id="BARV01001176">
    <property type="protein sequence ID" value="GAH92924.1"/>
    <property type="molecule type" value="Genomic_DNA"/>
</dbReference>